<organism evidence="9">
    <name type="scientific">Amphimedon queenslandica</name>
    <name type="common">Sponge</name>
    <dbReference type="NCBI Taxonomy" id="400682"/>
    <lineage>
        <taxon>Eukaryota</taxon>
        <taxon>Metazoa</taxon>
        <taxon>Porifera</taxon>
        <taxon>Demospongiae</taxon>
        <taxon>Heteroscleromorpha</taxon>
        <taxon>Haplosclerida</taxon>
        <taxon>Niphatidae</taxon>
        <taxon>Amphimedon</taxon>
    </lineage>
</organism>
<dbReference type="STRING" id="400682.A0A1X7TJZ1"/>
<dbReference type="GO" id="GO:0016020">
    <property type="term" value="C:membrane"/>
    <property type="evidence" value="ECO:0007669"/>
    <property type="project" value="TreeGrafter"/>
</dbReference>
<dbReference type="Pfam" id="PF02115">
    <property type="entry name" value="Rho_GDI"/>
    <property type="match status" value="1"/>
</dbReference>
<keyword evidence="8" id="KW-0732">Signal</keyword>
<comment type="subcellular location">
    <subcellularLocation>
        <location evidence="1">Cytoplasm</location>
    </subcellularLocation>
</comment>
<dbReference type="FunFam" id="2.70.50.30:FF:000001">
    <property type="entry name" value="Rho GDP-dissociation inhibitor 1"/>
    <property type="match status" value="1"/>
</dbReference>
<dbReference type="EnsemblMetazoa" id="Aqu2.1.15179_001">
    <property type="protein sequence ID" value="Aqu2.1.15179_001"/>
    <property type="gene ID" value="Aqu2.1.15179"/>
</dbReference>
<sequence length="235" mass="26283">MREKALCITLSVGLHFLFHSFSLSLSNLIIGDMAEGADQAEQLPPEVPEGEEDETTPGYKAPKKVDLQTIQQMDADDESLVKYKQQLLGQTAGILDEGGSNVLLKQMIIAPEGRDEITLDLTGDLSKFKKNPVVIKEGTQYRLKIVFRVQREIVSGLRYNHGAFRKGIKVDKSNLMVGSYGPKTEAHVFTTPVEDAPSGMLARGDYTIKSKFTDDDKNPILEWEWVLKIAKDWEK</sequence>
<dbReference type="FunCoup" id="A0A1X7TJZ1">
    <property type="interactions" value="766"/>
</dbReference>
<reference evidence="9" key="1">
    <citation type="submission" date="2017-05" db="UniProtKB">
        <authorList>
            <consortium name="EnsemblMetazoa"/>
        </authorList>
    </citation>
    <scope>IDENTIFICATION</scope>
</reference>
<name>A0A1X7TJZ1_AMPQE</name>
<dbReference type="SUPFAM" id="SSF81296">
    <property type="entry name" value="E set domains"/>
    <property type="match status" value="1"/>
</dbReference>
<feature type="region of interest" description="Disordered" evidence="7">
    <location>
        <begin position="39"/>
        <end position="59"/>
    </location>
</feature>
<evidence type="ECO:0000256" key="6">
    <source>
        <dbReference type="ARBA" id="ARBA00080671"/>
    </source>
</evidence>
<dbReference type="GO" id="GO:0005829">
    <property type="term" value="C:cytosol"/>
    <property type="evidence" value="ECO:0007669"/>
    <property type="project" value="TreeGrafter"/>
</dbReference>
<evidence type="ECO:0000256" key="5">
    <source>
        <dbReference type="ARBA" id="ARBA00073845"/>
    </source>
</evidence>
<dbReference type="Gene3D" id="2.70.50.30">
    <property type="entry name" value="Coagulation Factor XIII, subunit A, domain 1"/>
    <property type="match status" value="1"/>
</dbReference>
<dbReference type="PRINTS" id="PR00492">
    <property type="entry name" value="RHOGDI"/>
</dbReference>
<dbReference type="eggNOG" id="KOG3205">
    <property type="taxonomic scope" value="Eukaryota"/>
</dbReference>
<evidence type="ECO:0000256" key="7">
    <source>
        <dbReference type="SAM" id="MobiDB-lite"/>
    </source>
</evidence>
<dbReference type="GO" id="GO:0007266">
    <property type="term" value="P:Rho protein signal transduction"/>
    <property type="evidence" value="ECO:0007669"/>
    <property type="project" value="InterPro"/>
</dbReference>
<feature type="signal peptide" evidence="8">
    <location>
        <begin position="1"/>
        <end position="22"/>
    </location>
</feature>
<comment type="function">
    <text evidence="4">Inhibits GDP/GTP exchange reaction of RhoB. Interacts specifically with the GDP- and GTP-bound forms of post-translationally processed Rhob and Rhog proteins, both of which show a growth-regulated expression in mammalian cells. Stimulates the release of the GDP-bound but not the GTP-bound RhoB protein. Also inhibits the GDP/GTP exchange of RhoB but shows less ability to inhibit the dissociation of prebound GTP.</text>
</comment>
<dbReference type="InterPro" id="IPR014756">
    <property type="entry name" value="Ig_E-set"/>
</dbReference>
<keyword evidence="3" id="KW-0963">Cytoplasm</keyword>
<proteinExistence type="inferred from homology"/>
<dbReference type="PANTHER" id="PTHR10980:SF3">
    <property type="entry name" value="LD16419P"/>
    <property type="match status" value="1"/>
</dbReference>
<dbReference type="AlphaFoldDB" id="A0A1X7TJZ1"/>
<comment type="similarity">
    <text evidence="2">Belongs to the Rho GDI family.</text>
</comment>
<evidence type="ECO:0000256" key="1">
    <source>
        <dbReference type="ARBA" id="ARBA00004496"/>
    </source>
</evidence>
<accession>A0A1X7TJZ1</accession>
<dbReference type="InterPro" id="IPR024792">
    <property type="entry name" value="RhoGDI_dom_sf"/>
</dbReference>
<evidence type="ECO:0000256" key="4">
    <source>
        <dbReference type="ARBA" id="ARBA00053735"/>
    </source>
</evidence>
<evidence type="ECO:0000313" key="9">
    <source>
        <dbReference type="EnsemblMetazoa" id="Aqu2.1.15179_001"/>
    </source>
</evidence>
<dbReference type="InterPro" id="IPR000406">
    <property type="entry name" value="Rho_GDI"/>
</dbReference>
<dbReference type="InParanoid" id="A0A1X7TJZ1"/>
<dbReference type="PANTHER" id="PTHR10980">
    <property type="entry name" value="RHO GDP-DISSOCIATION INHIBITOR"/>
    <property type="match status" value="1"/>
</dbReference>
<evidence type="ECO:0000256" key="2">
    <source>
        <dbReference type="ARBA" id="ARBA00009758"/>
    </source>
</evidence>
<dbReference type="OrthoDB" id="1683373at2759"/>
<evidence type="ECO:0000256" key="3">
    <source>
        <dbReference type="ARBA" id="ARBA00022490"/>
    </source>
</evidence>
<protein>
    <recommendedName>
        <fullName evidence="5">Rho GDP-dissociation inhibitor 3</fullName>
    </recommendedName>
    <alternativeName>
        <fullName evidence="6">Rho-GDI gamma</fullName>
    </alternativeName>
</protein>
<evidence type="ECO:0000256" key="8">
    <source>
        <dbReference type="SAM" id="SignalP"/>
    </source>
</evidence>
<feature type="chain" id="PRO_5010864127" description="Rho GDP-dissociation inhibitor 3" evidence="8">
    <location>
        <begin position="23"/>
        <end position="235"/>
    </location>
</feature>
<dbReference type="GO" id="GO:0005094">
    <property type="term" value="F:Rho GDP-dissociation inhibitor activity"/>
    <property type="evidence" value="ECO:0007669"/>
    <property type="project" value="InterPro"/>
</dbReference>